<proteinExistence type="predicted"/>
<evidence type="ECO:0000313" key="3">
    <source>
        <dbReference type="Proteomes" id="UP000054279"/>
    </source>
</evidence>
<accession>A0A0C9VIT6</accession>
<dbReference type="EMBL" id="KN837137">
    <property type="protein sequence ID" value="KIJ41422.1"/>
    <property type="molecule type" value="Genomic_DNA"/>
</dbReference>
<dbReference type="GO" id="GO:0006310">
    <property type="term" value="P:DNA recombination"/>
    <property type="evidence" value="ECO:0007669"/>
    <property type="project" value="UniProtKB-KW"/>
</dbReference>
<dbReference type="Gene3D" id="1.10.443.10">
    <property type="entry name" value="Intergrase catalytic core"/>
    <property type="match status" value="1"/>
</dbReference>
<dbReference type="SUPFAM" id="SSF56349">
    <property type="entry name" value="DNA breaking-rejoining enzymes"/>
    <property type="match status" value="1"/>
</dbReference>
<dbReference type="PANTHER" id="PTHR34605:SF4">
    <property type="entry name" value="DNA ADENINE METHYLTRANSFERASE"/>
    <property type="match status" value="1"/>
</dbReference>
<dbReference type="AlphaFoldDB" id="A0A0C9VIT6"/>
<keyword evidence="3" id="KW-1185">Reference proteome</keyword>
<dbReference type="Proteomes" id="UP000054279">
    <property type="component" value="Unassembled WGS sequence"/>
</dbReference>
<keyword evidence="1" id="KW-0233">DNA recombination</keyword>
<dbReference type="InterPro" id="IPR052925">
    <property type="entry name" value="Phage_Integrase-like_Recomb"/>
</dbReference>
<evidence type="ECO:0000313" key="2">
    <source>
        <dbReference type="EMBL" id="KIJ41422.1"/>
    </source>
</evidence>
<dbReference type="HOGENOM" id="CLU_003292_2_3_1"/>
<protein>
    <submittedName>
        <fullName evidence="2">Uncharacterized protein</fullName>
    </submittedName>
</protein>
<dbReference type="InterPro" id="IPR011010">
    <property type="entry name" value="DNA_brk_join_enz"/>
</dbReference>
<name>A0A0C9VIT6_SPHS4</name>
<dbReference type="InterPro" id="IPR013762">
    <property type="entry name" value="Integrase-like_cat_sf"/>
</dbReference>
<dbReference type="PANTHER" id="PTHR34605">
    <property type="entry name" value="PHAGE_INTEGRASE DOMAIN-CONTAINING PROTEIN"/>
    <property type="match status" value="1"/>
</dbReference>
<gene>
    <name evidence="2" type="ORF">M422DRAFT_172414</name>
</gene>
<dbReference type="OrthoDB" id="3254696at2759"/>
<dbReference type="GO" id="GO:0015074">
    <property type="term" value="P:DNA integration"/>
    <property type="evidence" value="ECO:0007669"/>
    <property type="project" value="InterPro"/>
</dbReference>
<dbReference type="GO" id="GO:0003677">
    <property type="term" value="F:DNA binding"/>
    <property type="evidence" value="ECO:0007669"/>
    <property type="project" value="InterPro"/>
</dbReference>
<sequence length="309" mass="34508">MNTISSLASHATLHNTSGYGAGLHKYHIFCDIFSITEYDQLPASFKILHSFALWAAADPELIPVEALEGVRLELISVTAIRKYLSAVQAWHFMQGWPAPLSDEDLKCINFLLRGLENIQASRQLMPPRPPITLQMLTALRLKLKIGKPFNAYIWAMALSAFWGMKDLVRFLSSPLEPLMVKLHLKKTDIYFNTDLDGSPYACLDLPSAKTVKAGKVQSVFLTEQKNLCPLAALRNFFQVVPAQANNPLFSWVDNRGNVRPMVKQTAIKFTNGIPTGWGWGTSFGHSFRISGASYFLVQKVDPEIIRIAG</sequence>
<organism evidence="2 3">
    <name type="scientific">Sphaerobolus stellatus (strain SS14)</name>
    <dbReference type="NCBI Taxonomy" id="990650"/>
    <lineage>
        <taxon>Eukaryota</taxon>
        <taxon>Fungi</taxon>
        <taxon>Dikarya</taxon>
        <taxon>Basidiomycota</taxon>
        <taxon>Agaricomycotina</taxon>
        <taxon>Agaricomycetes</taxon>
        <taxon>Phallomycetidae</taxon>
        <taxon>Geastrales</taxon>
        <taxon>Sphaerobolaceae</taxon>
        <taxon>Sphaerobolus</taxon>
    </lineage>
</organism>
<evidence type="ECO:0000256" key="1">
    <source>
        <dbReference type="ARBA" id="ARBA00023172"/>
    </source>
</evidence>
<reference evidence="2 3" key="1">
    <citation type="submission" date="2014-06" db="EMBL/GenBank/DDBJ databases">
        <title>Evolutionary Origins and Diversification of the Mycorrhizal Mutualists.</title>
        <authorList>
            <consortium name="DOE Joint Genome Institute"/>
            <consortium name="Mycorrhizal Genomics Consortium"/>
            <person name="Kohler A."/>
            <person name="Kuo A."/>
            <person name="Nagy L.G."/>
            <person name="Floudas D."/>
            <person name="Copeland A."/>
            <person name="Barry K.W."/>
            <person name="Cichocki N."/>
            <person name="Veneault-Fourrey C."/>
            <person name="LaButti K."/>
            <person name="Lindquist E.A."/>
            <person name="Lipzen A."/>
            <person name="Lundell T."/>
            <person name="Morin E."/>
            <person name="Murat C."/>
            <person name="Riley R."/>
            <person name="Ohm R."/>
            <person name="Sun H."/>
            <person name="Tunlid A."/>
            <person name="Henrissat B."/>
            <person name="Grigoriev I.V."/>
            <person name="Hibbett D.S."/>
            <person name="Martin F."/>
        </authorList>
    </citation>
    <scope>NUCLEOTIDE SEQUENCE [LARGE SCALE GENOMIC DNA]</scope>
    <source>
        <strain evidence="2 3">SS14</strain>
    </source>
</reference>